<evidence type="ECO:0000256" key="15">
    <source>
        <dbReference type="ARBA" id="ARBA00025589"/>
    </source>
</evidence>
<evidence type="ECO:0000259" key="18">
    <source>
        <dbReference type="PROSITE" id="PS50173"/>
    </source>
</evidence>
<feature type="binding site" evidence="17">
    <location>
        <position position="14"/>
    </location>
    <ligand>
        <name>Mg(2+)</name>
        <dbReference type="ChEBI" id="CHEBI:18420"/>
    </ligand>
</feature>
<dbReference type="CDD" id="cd03586">
    <property type="entry name" value="PolY_Pol_IV_kappa"/>
    <property type="match status" value="1"/>
</dbReference>
<dbReference type="FunFam" id="3.40.1170.60:FF:000001">
    <property type="entry name" value="DNA polymerase IV"/>
    <property type="match status" value="1"/>
</dbReference>
<dbReference type="InterPro" id="IPR043128">
    <property type="entry name" value="Rev_trsase/Diguanyl_cyclase"/>
</dbReference>
<evidence type="ECO:0000256" key="2">
    <source>
        <dbReference type="ARBA" id="ARBA00010945"/>
    </source>
</evidence>
<evidence type="ECO:0000256" key="17">
    <source>
        <dbReference type="HAMAP-Rule" id="MF_01113"/>
    </source>
</evidence>
<dbReference type="GO" id="GO:0005829">
    <property type="term" value="C:cytosol"/>
    <property type="evidence" value="ECO:0007669"/>
    <property type="project" value="TreeGrafter"/>
</dbReference>
<dbReference type="GO" id="GO:0003887">
    <property type="term" value="F:DNA-directed DNA polymerase activity"/>
    <property type="evidence" value="ECO:0007669"/>
    <property type="project" value="UniProtKB-UniRule"/>
</dbReference>
<feature type="active site" evidence="17">
    <location>
        <position position="109"/>
    </location>
</feature>
<dbReference type="Pfam" id="PF11799">
    <property type="entry name" value="IMS_C"/>
    <property type="match status" value="1"/>
</dbReference>
<dbReference type="PANTHER" id="PTHR11076">
    <property type="entry name" value="DNA REPAIR POLYMERASE UMUC / TRANSFERASE FAMILY MEMBER"/>
    <property type="match status" value="1"/>
</dbReference>
<dbReference type="FunFam" id="1.10.150.20:FF:000019">
    <property type="entry name" value="DNA polymerase IV"/>
    <property type="match status" value="1"/>
</dbReference>
<keyword evidence="9 17" id="KW-0479">Metal-binding</keyword>
<dbReference type="GO" id="GO:0003684">
    <property type="term" value="F:damaged DNA binding"/>
    <property type="evidence" value="ECO:0007669"/>
    <property type="project" value="InterPro"/>
</dbReference>
<keyword evidence="11 17" id="KW-0460">Magnesium</keyword>
<evidence type="ECO:0000256" key="10">
    <source>
        <dbReference type="ARBA" id="ARBA00022763"/>
    </source>
</evidence>
<comment type="caution">
    <text evidence="19">The sequence shown here is derived from an EMBL/GenBank/DDBJ whole genome shotgun (WGS) entry which is preliminary data.</text>
</comment>
<dbReference type="HAMAP" id="MF_01113">
    <property type="entry name" value="DNApol_IV"/>
    <property type="match status" value="1"/>
</dbReference>
<dbReference type="Pfam" id="PF00817">
    <property type="entry name" value="IMS"/>
    <property type="match status" value="1"/>
</dbReference>
<accession>A0A6N8DNZ9</accession>
<evidence type="ECO:0000256" key="14">
    <source>
        <dbReference type="ARBA" id="ARBA00023204"/>
    </source>
</evidence>
<comment type="subcellular location">
    <subcellularLocation>
        <location evidence="1 17">Cytoplasm</location>
    </subcellularLocation>
</comment>
<name>A0A6N8DNZ9_RHOAC</name>
<feature type="domain" description="UmuC" evidence="18">
    <location>
        <begin position="10"/>
        <end position="190"/>
    </location>
</feature>
<dbReference type="Gene3D" id="3.30.70.270">
    <property type="match status" value="1"/>
</dbReference>
<keyword evidence="10 17" id="KW-0227">DNA damage</keyword>
<protein>
    <recommendedName>
        <fullName evidence="17">DNA polymerase IV</fullName>
        <shortName evidence="17">Pol IV</shortName>
        <ecNumber evidence="17">2.7.7.7</ecNumber>
    </recommendedName>
</protein>
<dbReference type="GO" id="GO:0009432">
    <property type="term" value="P:SOS response"/>
    <property type="evidence" value="ECO:0007669"/>
    <property type="project" value="TreeGrafter"/>
</dbReference>
<dbReference type="OrthoDB" id="9808813at2"/>
<dbReference type="AlphaFoldDB" id="A0A6N8DNZ9"/>
<dbReference type="EMBL" id="WNKS01000015">
    <property type="protein sequence ID" value="MTV32290.1"/>
    <property type="molecule type" value="Genomic_DNA"/>
</dbReference>
<dbReference type="GO" id="GO:0006281">
    <property type="term" value="P:DNA repair"/>
    <property type="evidence" value="ECO:0007669"/>
    <property type="project" value="UniProtKB-UniRule"/>
</dbReference>
<evidence type="ECO:0000256" key="7">
    <source>
        <dbReference type="ARBA" id="ARBA00022695"/>
    </source>
</evidence>
<evidence type="ECO:0000256" key="6">
    <source>
        <dbReference type="ARBA" id="ARBA00022679"/>
    </source>
</evidence>
<dbReference type="InterPro" id="IPR022880">
    <property type="entry name" value="DNApol_IV"/>
</dbReference>
<comment type="catalytic activity">
    <reaction evidence="16 17">
        <text>DNA(n) + a 2'-deoxyribonucleoside 5'-triphosphate = DNA(n+1) + diphosphate</text>
        <dbReference type="Rhea" id="RHEA:22508"/>
        <dbReference type="Rhea" id="RHEA-COMP:17339"/>
        <dbReference type="Rhea" id="RHEA-COMP:17340"/>
        <dbReference type="ChEBI" id="CHEBI:33019"/>
        <dbReference type="ChEBI" id="CHEBI:61560"/>
        <dbReference type="ChEBI" id="CHEBI:173112"/>
        <dbReference type="EC" id="2.7.7.7"/>
    </reaction>
</comment>
<keyword evidence="4 17" id="KW-0515">Mutator protein</keyword>
<dbReference type="GO" id="GO:0042276">
    <property type="term" value="P:error-prone translesion synthesis"/>
    <property type="evidence" value="ECO:0007669"/>
    <property type="project" value="TreeGrafter"/>
</dbReference>
<gene>
    <name evidence="17 19" type="primary">dinB</name>
    <name evidence="19" type="ORF">GJ654_14975</name>
</gene>
<dbReference type="Proteomes" id="UP000439113">
    <property type="component" value="Unassembled WGS sequence"/>
</dbReference>
<evidence type="ECO:0000256" key="13">
    <source>
        <dbReference type="ARBA" id="ARBA00023125"/>
    </source>
</evidence>
<sequence>MTAPERVRKIIHIDMDAFFASVEQRDNPVFRGKPLAVGYGRARGVVAAASYEARAFGVHSAMPSVTAQRKCPELIFTPPRFDVYRAVSLQIRNIFARHTPLIEPLSLDEAYLDLTDFLQDGETATQAAETIRAAIFAETGLTASAGVSYNKFLAKMASDQRKPNGLFVITPKQGPAFVAALPVRKFHGVGPATADRMKKLGIETGEDLRARDPKFLTRHFGKAGAFYAAIARGEDHRPVKPNRERKSIGAESTFLQDIFTPEAMREKIAPIVTKVFSACERLRMFGRTVTVKVKYSDFQQLTRAHTESAPVGSCDDLSRRALDLLRPLFPSAKGVRLLGVTVSGFEGTRAEDDQLGFSFRRD</sequence>
<keyword evidence="14 17" id="KW-0234">DNA repair</keyword>
<evidence type="ECO:0000256" key="3">
    <source>
        <dbReference type="ARBA" id="ARBA00011245"/>
    </source>
</evidence>
<keyword evidence="5 17" id="KW-0963">Cytoplasm</keyword>
<dbReference type="InterPro" id="IPR024728">
    <property type="entry name" value="PolY_HhH_motif"/>
</dbReference>
<dbReference type="PROSITE" id="PS50173">
    <property type="entry name" value="UMUC"/>
    <property type="match status" value="1"/>
</dbReference>
<evidence type="ECO:0000256" key="12">
    <source>
        <dbReference type="ARBA" id="ARBA00022932"/>
    </source>
</evidence>
<dbReference type="Pfam" id="PF11798">
    <property type="entry name" value="IMS_HHH"/>
    <property type="match status" value="1"/>
</dbReference>
<feature type="site" description="Substrate discrimination" evidence="17">
    <location>
        <position position="19"/>
    </location>
</feature>
<evidence type="ECO:0000256" key="8">
    <source>
        <dbReference type="ARBA" id="ARBA00022705"/>
    </source>
</evidence>
<dbReference type="FunFam" id="3.30.1490.100:FF:000004">
    <property type="entry name" value="DNA polymerase IV"/>
    <property type="match status" value="1"/>
</dbReference>
<dbReference type="InterPro" id="IPR050116">
    <property type="entry name" value="DNA_polymerase-Y"/>
</dbReference>
<dbReference type="EC" id="2.7.7.7" evidence="17"/>
<dbReference type="InterPro" id="IPR001126">
    <property type="entry name" value="UmuC"/>
</dbReference>
<evidence type="ECO:0000256" key="1">
    <source>
        <dbReference type="ARBA" id="ARBA00004496"/>
    </source>
</evidence>
<evidence type="ECO:0000256" key="16">
    <source>
        <dbReference type="ARBA" id="ARBA00049244"/>
    </source>
</evidence>
<feature type="binding site" evidence="17">
    <location>
        <position position="108"/>
    </location>
    <ligand>
        <name>Mg(2+)</name>
        <dbReference type="ChEBI" id="CHEBI:18420"/>
    </ligand>
</feature>
<dbReference type="SUPFAM" id="SSF56672">
    <property type="entry name" value="DNA/RNA polymerases"/>
    <property type="match status" value="1"/>
</dbReference>
<evidence type="ECO:0000313" key="19">
    <source>
        <dbReference type="EMBL" id="MTV32290.1"/>
    </source>
</evidence>
<dbReference type="Gene3D" id="3.30.1490.100">
    <property type="entry name" value="DNA polymerase, Y-family, little finger domain"/>
    <property type="match status" value="1"/>
</dbReference>
<keyword evidence="8 17" id="KW-0235">DNA replication</keyword>
<keyword evidence="12 17" id="KW-0239">DNA-directed DNA polymerase</keyword>
<comment type="subunit">
    <text evidence="3 17">Monomer.</text>
</comment>
<evidence type="ECO:0000256" key="4">
    <source>
        <dbReference type="ARBA" id="ARBA00022457"/>
    </source>
</evidence>
<keyword evidence="13 17" id="KW-0238">DNA-binding</keyword>
<proteinExistence type="inferred from homology"/>
<comment type="cofactor">
    <cofactor evidence="17">
        <name>Mg(2+)</name>
        <dbReference type="ChEBI" id="CHEBI:18420"/>
    </cofactor>
    <text evidence="17">Binds 2 magnesium ions per subunit.</text>
</comment>
<dbReference type="NCBIfam" id="NF002677">
    <property type="entry name" value="PRK02406.1"/>
    <property type="match status" value="1"/>
</dbReference>
<dbReference type="GO" id="GO:0000287">
    <property type="term" value="F:magnesium ion binding"/>
    <property type="evidence" value="ECO:0007669"/>
    <property type="project" value="UniProtKB-UniRule"/>
</dbReference>
<keyword evidence="7 17" id="KW-0548">Nucleotidyltransferase</keyword>
<dbReference type="InterPro" id="IPR017961">
    <property type="entry name" value="DNA_pol_Y-fam_little_finger"/>
</dbReference>
<evidence type="ECO:0000256" key="11">
    <source>
        <dbReference type="ARBA" id="ARBA00022842"/>
    </source>
</evidence>
<comment type="similarity">
    <text evidence="2 17">Belongs to the DNA polymerase type-Y family.</text>
</comment>
<dbReference type="InterPro" id="IPR043502">
    <property type="entry name" value="DNA/RNA_pol_sf"/>
</dbReference>
<dbReference type="Gene3D" id="3.40.1170.60">
    <property type="match status" value="1"/>
</dbReference>
<dbReference type="PANTHER" id="PTHR11076:SF33">
    <property type="entry name" value="DNA POLYMERASE KAPPA"/>
    <property type="match status" value="1"/>
</dbReference>
<dbReference type="Gene3D" id="1.10.150.20">
    <property type="entry name" value="5' to 3' exonuclease, C-terminal subdomain"/>
    <property type="match status" value="1"/>
</dbReference>
<dbReference type="RefSeq" id="WP_155446982.1">
    <property type="nucleotide sequence ID" value="NZ_JAOQNR010000007.1"/>
</dbReference>
<evidence type="ECO:0000256" key="5">
    <source>
        <dbReference type="ARBA" id="ARBA00022490"/>
    </source>
</evidence>
<comment type="function">
    <text evidence="15 17">Poorly processive, error-prone DNA polymerase involved in untargeted mutagenesis. Copies undamaged DNA at stalled replication forks, which arise in vivo from mismatched or misaligned primer ends. These misaligned primers can be extended by PolIV. Exhibits no 3'-5' exonuclease (proofreading) activity. May be involved in translesional synthesis, in conjunction with the beta clamp from PolIII.</text>
</comment>
<organism evidence="19 20">
    <name type="scientific">Rhodoblastus acidophilus</name>
    <name type="common">Rhodopseudomonas acidophila</name>
    <dbReference type="NCBI Taxonomy" id="1074"/>
    <lineage>
        <taxon>Bacteria</taxon>
        <taxon>Pseudomonadati</taxon>
        <taxon>Pseudomonadota</taxon>
        <taxon>Alphaproteobacteria</taxon>
        <taxon>Hyphomicrobiales</taxon>
        <taxon>Rhodoblastaceae</taxon>
        <taxon>Rhodoblastus</taxon>
    </lineage>
</organism>
<evidence type="ECO:0000256" key="9">
    <source>
        <dbReference type="ARBA" id="ARBA00022723"/>
    </source>
</evidence>
<keyword evidence="6 17" id="KW-0808">Transferase</keyword>
<dbReference type="GO" id="GO:0006261">
    <property type="term" value="P:DNA-templated DNA replication"/>
    <property type="evidence" value="ECO:0007669"/>
    <property type="project" value="UniProtKB-UniRule"/>
</dbReference>
<dbReference type="InterPro" id="IPR036775">
    <property type="entry name" value="DNA_pol_Y-fam_lit_finger_sf"/>
</dbReference>
<reference evidence="19 20" key="1">
    <citation type="submission" date="2019-11" db="EMBL/GenBank/DDBJ databases">
        <title>Whole-genome sequence of a Rhodoblastus acidophilus DSM 142.</title>
        <authorList>
            <person name="Kyndt J.A."/>
            <person name="Meyer T.E."/>
        </authorList>
    </citation>
    <scope>NUCLEOTIDE SEQUENCE [LARGE SCALE GENOMIC DNA]</scope>
    <source>
        <strain evidence="19 20">DSM 142</strain>
    </source>
</reference>
<evidence type="ECO:0000313" key="20">
    <source>
        <dbReference type="Proteomes" id="UP000439113"/>
    </source>
</evidence>
<dbReference type="SUPFAM" id="SSF100879">
    <property type="entry name" value="Lesion bypass DNA polymerase (Y-family), little finger domain"/>
    <property type="match status" value="1"/>
</dbReference>